<accession>T1FHR2</accession>
<evidence type="ECO:0000256" key="6">
    <source>
        <dbReference type="SAM" id="Coils"/>
    </source>
</evidence>
<dbReference type="EMBL" id="AMQM01007975">
    <property type="status" value="NOT_ANNOTATED_CDS"/>
    <property type="molecule type" value="Genomic_DNA"/>
</dbReference>
<dbReference type="Pfam" id="PF13864">
    <property type="entry name" value="Enkurin"/>
    <property type="match status" value="1"/>
</dbReference>
<evidence type="ECO:0000256" key="1">
    <source>
        <dbReference type="ARBA" id="ARBA00004138"/>
    </source>
</evidence>
<feature type="region of interest" description="Disordered" evidence="7">
    <location>
        <begin position="27"/>
        <end position="53"/>
    </location>
</feature>
<keyword evidence="11" id="KW-1185">Reference proteome</keyword>
<dbReference type="GO" id="GO:0005929">
    <property type="term" value="C:cilium"/>
    <property type="evidence" value="ECO:0007669"/>
    <property type="project" value="UniProtKB-SubCell"/>
</dbReference>
<evidence type="ECO:0000256" key="2">
    <source>
        <dbReference type="ARBA" id="ARBA00004245"/>
    </source>
</evidence>
<dbReference type="CTD" id="20208361"/>
<dbReference type="STRING" id="6412.T1FHR2"/>
<keyword evidence="6" id="KW-0175">Coiled coil</keyword>
<sequence length="204" mass="23660">MPVKAMWKSCKYDNVESKLREYLEVNFPSSTGDNKNSRVFSSRPLSKSDSGMNLNLSSAKSNVDFIKLNGCAARNTVRRCPSTPNLKDSSRSCTRVSHQTRQIPQYLIERKEEWRQAEETRRRINEEKLIPAGQRLMSEDDGISTLQQTTKKREDIVKQLSHLPLRNDTMKLQKLREDLEQKLAKLDDAVRIFSRSKVSVRMER</sequence>
<proteinExistence type="predicted"/>
<evidence type="ECO:0000256" key="5">
    <source>
        <dbReference type="ARBA" id="ARBA00023273"/>
    </source>
</evidence>
<dbReference type="PROSITE" id="PS51665">
    <property type="entry name" value="ENKURIN"/>
    <property type="match status" value="1"/>
</dbReference>
<dbReference type="EMBL" id="KB097701">
    <property type="protein sequence ID" value="ESN91245.1"/>
    <property type="molecule type" value="Genomic_DNA"/>
</dbReference>
<gene>
    <name evidence="10" type="primary">20208361</name>
    <name evidence="9" type="ORF">HELRODRAFT_182101</name>
</gene>
<reference evidence="10" key="3">
    <citation type="submission" date="2015-06" db="UniProtKB">
        <authorList>
            <consortium name="EnsemblMetazoa"/>
        </authorList>
    </citation>
    <scope>IDENTIFICATION</scope>
</reference>
<dbReference type="HOGENOM" id="CLU_1344583_0_0_1"/>
<dbReference type="PANTHER" id="PTHR21490">
    <property type="entry name" value="ENKURIN-RELATED"/>
    <property type="match status" value="1"/>
</dbReference>
<dbReference type="OrthoDB" id="10264920at2759"/>
<organism evidence="10 11">
    <name type="scientific">Helobdella robusta</name>
    <name type="common">Californian leech</name>
    <dbReference type="NCBI Taxonomy" id="6412"/>
    <lineage>
        <taxon>Eukaryota</taxon>
        <taxon>Metazoa</taxon>
        <taxon>Spiralia</taxon>
        <taxon>Lophotrochozoa</taxon>
        <taxon>Annelida</taxon>
        <taxon>Clitellata</taxon>
        <taxon>Hirudinea</taxon>
        <taxon>Rhynchobdellida</taxon>
        <taxon>Glossiphoniidae</taxon>
        <taxon>Helobdella</taxon>
    </lineage>
</organism>
<evidence type="ECO:0000313" key="11">
    <source>
        <dbReference type="Proteomes" id="UP000015101"/>
    </source>
</evidence>
<dbReference type="GeneID" id="20208361"/>
<dbReference type="InParanoid" id="T1FHR2"/>
<keyword evidence="5" id="KW-0966">Cell projection</keyword>
<feature type="domain" description="Enkurin" evidence="8">
    <location>
        <begin position="109"/>
        <end position="201"/>
    </location>
</feature>
<evidence type="ECO:0000256" key="4">
    <source>
        <dbReference type="ARBA" id="ARBA00023212"/>
    </source>
</evidence>
<dbReference type="InterPro" id="IPR052102">
    <property type="entry name" value="Enkurin_domain-protein"/>
</dbReference>
<dbReference type="GO" id="GO:0005881">
    <property type="term" value="C:cytoplasmic microtubule"/>
    <property type="evidence" value="ECO:0000318"/>
    <property type="project" value="GO_Central"/>
</dbReference>
<dbReference type="KEGG" id="hro:HELRODRAFT_182101"/>
<name>T1FHR2_HELRO</name>
<keyword evidence="3" id="KW-0963">Cytoplasm</keyword>
<dbReference type="EnsemblMetazoa" id="HelroT182101">
    <property type="protein sequence ID" value="HelroP182101"/>
    <property type="gene ID" value="HelroG182101"/>
</dbReference>
<dbReference type="eggNOG" id="ENOG502QU1P">
    <property type="taxonomic scope" value="Eukaryota"/>
</dbReference>
<dbReference type="OMA" id="LERKDEW"/>
<evidence type="ECO:0000259" key="8">
    <source>
        <dbReference type="PROSITE" id="PS51665"/>
    </source>
</evidence>
<evidence type="ECO:0000256" key="3">
    <source>
        <dbReference type="ARBA" id="ARBA00022490"/>
    </source>
</evidence>
<dbReference type="Proteomes" id="UP000015101">
    <property type="component" value="Unassembled WGS sequence"/>
</dbReference>
<reference evidence="11" key="1">
    <citation type="submission" date="2012-12" db="EMBL/GenBank/DDBJ databases">
        <authorList>
            <person name="Hellsten U."/>
            <person name="Grimwood J."/>
            <person name="Chapman J.A."/>
            <person name="Shapiro H."/>
            <person name="Aerts A."/>
            <person name="Otillar R.P."/>
            <person name="Terry A.Y."/>
            <person name="Boore J.L."/>
            <person name="Simakov O."/>
            <person name="Marletaz F."/>
            <person name="Cho S.-J."/>
            <person name="Edsinger-Gonzales E."/>
            <person name="Havlak P."/>
            <person name="Kuo D.-H."/>
            <person name="Larsson T."/>
            <person name="Lv J."/>
            <person name="Arendt D."/>
            <person name="Savage R."/>
            <person name="Osoegawa K."/>
            <person name="de Jong P."/>
            <person name="Lindberg D.R."/>
            <person name="Seaver E.C."/>
            <person name="Weisblat D.A."/>
            <person name="Putnam N.H."/>
            <person name="Grigoriev I.V."/>
            <person name="Rokhsar D.S."/>
        </authorList>
    </citation>
    <scope>NUCLEOTIDE SEQUENCE</scope>
</reference>
<dbReference type="InterPro" id="IPR027012">
    <property type="entry name" value="Enkurin_dom"/>
</dbReference>
<keyword evidence="4" id="KW-0206">Cytoskeleton</keyword>
<protein>
    <recommendedName>
        <fullName evidence="8">Enkurin domain-containing protein</fullName>
    </recommendedName>
</protein>
<dbReference type="PANTHER" id="PTHR21490:SF2">
    <property type="entry name" value="ENKURIN DOMAIN-CONTAINING PROTEIN 1"/>
    <property type="match status" value="1"/>
</dbReference>
<evidence type="ECO:0000313" key="10">
    <source>
        <dbReference type="EnsemblMetazoa" id="HelroP182101"/>
    </source>
</evidence>
<evidence type="ECO:0000313" key="9">
    <source>
        <dbReference type="EMBL" id="ESN91245.1"/>
    </source>
</evidence>
<dbReference type="RefSeq" id="XP_009030651.1">
    <property type="nucleotide sequence ID" value="XM_009032403.1"/>
</dbReference>
<comment type="subcellular location">
    <subcellularLocation>
        <location evidence="1">Cell projection</location>
        <location evidence="1">Cilium</location>
    </subcellularLocation>
    <subcellularLocation>
        <location evidence="2">Cytoplasm</location>
        <location evidence="2">Cytoskeleton</location>
    </subcellularLocation>
</comment>
<evidence type="ECO:0000256" key="7">
    <source>
        <dbReference type="SAM" id="MobiDB-lite"/>
    </source>
</evidence>
<feature type="coiled-coil region" evidence="6">
    <location>
        <begin position="165"/>
        <end position="196"/>
    </location>
</feature>
<dbReference type="AlphaFoldDB" id="T1FHR2"/>
<reference evidence="9 11" key="2">
    <citation type="journal article" date="2013" name="Nature">
        <title>Insights into bilaterian evolution from three spiralian genomes.</title>
        <authorList>
            <person name="Simakov O."/>
            <person name="Marletaz F."/>
            <person name="Cho S.J."/>
            <person name="Edsinger-Gonzales E."/>
            <person name="Havlak P."/>
            <person name="Hellsten U."/>
            <person name="Kuo D.H."/>
            <person name="Larsson T."/>
            <person name="Lv J."/>
            <person name="Arendt D."/>
            <person name="Savage R."/>
            <person name="Osoegawa K."/>
            <person name="de Jong P."/>
            <person name="Grimwood J."/>
            <person name="Chapman J.A."/>
            <person name="Shapiro H."/>
            <person name="Aerts A."/>
            <person name="Otillar R.P."/>
            <person name="Terry A.Y."/>
            <person name="Boore J.L."/>
            <person name="Grigoriev I.V."/>
            <person name="Lindberg D.R."/>
            <person name="Seaver E.C."/>
            <person name="Weisblat D.A."/>
            <person name="Putnam N.H."/>
            <person name="Rokhsar D.S."/>
        </authorList>
    </citation>
    <scope>NUCLEOTIDE SEQUENCE</scope>
</reference>